<dbReference type="RefSeq" id="WP_049680443.1">
    <property type="nucleotide sequence ID" value="NZ_LFZW01000001.1"/>
</dbReference>
<dbReference type="Proteomes" id="UP000037146">
    <property type="component" value="Unassembled WGS sequence"/>
</dbReference>
<dbReference type="PATRIC" id="fig|1679170.3.peg.1266"/>
<dbReference type="OrthoDB" id="2876891at2"/>
<protein>
    <submittedName>
        <fullName evidence="1">Uncharacterized protein</fullName>
    </submittedName>
</protein>
<proteinExistence type="predicted"/>
<evidence type="ECO:0000313" key="2">
    <source>
        <dbReference type="Proteomes" id="UP000037146"/>
    </source>
</evidence>
<organism evidence="1 2">
    <name type="scientific">Peribacillus loiseleuriae</name>
    <dbReference type="NCBI Taxonomy" id="1679170"/>
    <lineage>
        <taxon>Bacteria</taxon>
        <taxon>Bacillati</taxon>
        <taxon>Bacillota</taxon>
        <taxon>Bacilli</taxon>
        <taxon>Bacillales</taxon>
        <taxon>Bacillaceae</taxon>
        <taxon>Peribacillus</taxon>
    </lineage>
</organism>
<comment type="caution">
    <text evidence="1">The sequence shown here is derived from an EMBL/GenBank/DDBJ whole genome shotgun (WGS) entry which is preliminary data.</text>
</comment>
<sequence length="95" mass="10986">MNEKLKSKEATLSVKQIRIKTPISRYREAMVQLEMLARLPSFGPRPLCRFSHNGSTYIGRFESKTKDFVYMRHGYGKKVVKYSIAELETLSVISI</sequence>
<dbReference type="STRING" id="1679170.AC625_05920"/>
<dbReference type="EMBL" id="LFZW01000001">
    <property type="protein sequence ID" value="KMY49111.1"/>
    <property type="molecule type" value="Genomic_DNA"/>
</dbReference>
<name>A0A0K9GR93_9BACI</name>
<reference evidence="2" key="1">
    <citation type="submission" date="2015-07" db="EMBL/GenBank/DDBJ databases">
        <title>Genome sequencing project for genomic taxonomy and phylogenomics of Bacillus-like bacteria.</title>
        <authorList>
            <person name="Liu B."/>
            <person name="Wang J."/>
            <person name="Zhu Y."/>
            <person name="Liu G."/>
            <person name="Chen Q."/>
            <person name="Chen Z."/>
            <person name="Lan J."/>
            <person name="Che J."/>
            <person name="Ge C."/>
            <person name="Shi H."/>
            <person name="Pan Z."/>
            <person name="Liu X."/>
        </authorList>
    </citation>
    <scope>NUCLEOTIDE SEQUENCE [LARGE SCALE GENOMIC DNA]</scope>
    <source>
        <strain evidence="2">FJAT-27997</strain>
    </source>
</reference>
<dbReference type="AlphaFoldDB" id="A0A0K9GR93"/>
<evidence type="ECO:0000313" key="1">
    <source>
        <dbReference type="EMBL" id="KMY49111.1"/>
    </source>
</evidence>
<gene>
    <name evidence="1" type="ORF">AC625_05920</name>
</gene>
<accession>A0A0K9GR93</accession>
<keyword evidence="2" id="KW-1185">Reference proteome</keyword>